<dbReference type="EMBL" id="JAGIYY010000003">
    <property type="protein sequence ID" value="MBP0439106.1"/>
    <property type="molecule type" value="Genomic_DNA"/>
</dbReference>
<dbReference type="FunFam" id="1.20.200.10:FF:000001">
    <property type="entry name" value="Fumarate hydratase, mitochondrial"/>
    <property type="match status" value="1"/>
</dbReference>
<gene>
    <name evidence="4" type="ORF">J5Y06_10630</name>
</gene>
<reference evidence="4" key="1">
    <citation type="submission" date="2021-03" db="EMBL/GenBank/DDBJ databases">
        <title>Genome sequencing and assembly of Tianweitania sediminis.</title>
        <authorList>
            <person name="Chhetri G."/>
        </authorList>
    </citation>
    <scope>NUCLEOTIDE SEQUENCE</scope>
    <source>
        <strain evidence="4">Z8</strain>
    </source>
</reference>
<feature type="domain" description="Fumarate lyase N-terminal" evidence="2">
    <location>
        <begin position="17"/>
        <end position="348"/>
    </location>
</feature>
<dbReference type="PROSITE" id="PS00163">
    <property type="entry name" value="FUMARATE_LYASES"/>
    <property type="match status" value="1"/>
</dbReference>
<dbReference type="FunFam" id="1.10.275.10:FF:000001">
    <property type="entry name" value="Fumarate hydratase, mitochondrial"/>
    <property type="match status" value="1"/>
</dbReference>
<dbReference type="Gene3D" id="1.10.40.30">
    <property type="entry name" value="Fumarase/aspartase (C-terminal domain)"/>
    <property type="match status" value="1"/>
</dbReference>
<dbReference type="NCBIfam" id="NF008909">
    <property type="entry name" value="PRK12273.1"/>
    <property type="match status" value="1"/>
</dbReference>
<dbReference type="PRINTS" id="PR00149">
    <property type="entry name" value="FUMRATELYASE"/>
</dbReference>
<evidence type="ECO:0000259" key="2">
    <source>
        <dbReference type="Pfam" id="PF00206"/>
    </source>
</evidence>
<evidence type="ECO:0000313" key="4">
    <source>
        <dbReference type="EMBL" id="MBP0439106.1"/>
    </source>
</evidence>
<dbReference type="Pfam" id="PF00206">
    <property type="entry name" value="Lyase_1"/>
    <property type="match status" value="1"/>
</dbReference>
<dbReference type="Proteomes" id="UP000666240">
    <property type="component" value="Unassembled WGS sequence"/>
</dbReference>
<dbReference type="InterPro" id="IPR024083">
    <property type="entry name" value="Fumarase/histidase_N"/>
</dbReference>
<dbReference type="CDD" id="cd01357">
    <property type="entry name" value="Aspartase"/>
    <property type="match status" value="1"/>
</dbReference>
<dbReference type="InterPro" id="IPR008948">
    <property type="entry name" value="L-Aspartase-like"/>
</dbReference>
<protein>
    <submittedName>
        <fullName evidence="4">Aspartate ammonia-lyase</fullName>
    </submittedName>
</protein>
<dbReference type="RefSeq" id="WP_209335150.1">
    <property type="nucleotide sequence ID" value="NZ_JAGIYY010000003.1"/>
</dbReference>
<dbReference type="GO" id="GO:0006099">
    <property type="term" value="P:tricarboxylic acid cycle"/>
    <property type="evidence" value="ECO:0007669"/>
    <property type="project" value="InterPro"/>
</dbReference>
<organism evidence="4 5">
    <name type="scientific">Tianweitania sediminis</name>
    <dbReference type="NCBI Taxonomy" id="1502156"/>
    <lineage>
        <taxon>Bacteria</taxon>
        <taxon>Pseudomonadati</taxon>
        <taxon>Pseudomonadota</taxon>
        <taxon>Alphaproteobacteria</taxon>
        <taxon>Hyphomicrobiales</taxon>
        <taxon>Phyllobacteriaceae</taxon>
        <taxon>Tianweitania</taxon>
    </lineage>
</organism>
<dbReference type="GO" id="GO:0006531">
    <property type="term" value="P:aspartate metabolic process"/>
    <property type="evidence" value="ECO:0007669"/>
    <property type="project" value="TreeGrafter"/>
</dbReference>
<feature type="domain" description="Fumarase C C-terminal" evidence="3">
    <location>
        <begin position="415"/>
        <end position="465"/>
    </location>
</feature>
<dbReference type="PANTHER" id="PTHR42696">
    <property type="entry name" value="ASPARTATE AMMONIA-LYASE"/>
    <property type="match status" value="1"/>
</dbReference>
<keyword evidence="5" id="KW-1185">Reference proteome</keyword>
<dbReference type="AlphaFoldDB" id="A0A8J7RIM4"/>
<evidence type="ECO:0000313" key="5">
    <source>
        <dbReference type="Proteomes" id="UP000666240"/>
    </source>
</evidence>
<dbReference type="SUPFAM" id="SSF48557">
    <property type="entry name" value="L-aspartase-like"/>
    <property type="match status" value="1"/>
</dbReference>
<evidence type="ECO:0000256" key="1">
    <source>
        <dbReference type="ARBA" id="ARBA00023239"/>
    </source>
</evidence>
<dbReference type="InterPro" id="IPR000362">
    <property type="entry name" value="Fumarate_lyase_fam"/>
</dbReference>
<name>A0A8J7RIM4_9HYPH</name>
<accession>A0A8J7RIM4</accession>
<dbReference type="InterPro" id="IPR051546">
    <property type="entry name" value="Aspartate_Ammonia-Lyase"/>
</dbReference>
<proteinExistence type="predicted"/>
<dbReference type="GO" id="GO:0008797">
    <property type="term" value="F:aspartate ammonia-lyase activity"/>
    <property type="evidence" value="ECO:0007669"/>
    <property type="project" value="TreeGrafter"/>
</dbReference>
<dbReference type="GO" id="GO:0005829">
    <property type="term" value="C:cytosol"/>
    <property type="evidence" value="ECO:0007669"/>
    <property type="project" value="TreeGrafter"/>
</dbReference>
<dbReference type="Gene3D" id="1.20.200.10">
    <property type="entry name" value="Fumarase/aspartase (Central domain)"/>
    <property type="match status" value="1"/>
</dbReference>
<dbReference type="PRINTS" id="PR00145">
    <property type="entry name" value="ARGSUCLYASE"/>
</dbReference>
<comment type="caution">
    <text evidence="4">The sequence shown here is derived from an EMBL/GenBank/DDBJ whole genome shotgun (WGS) entry which is preliminary data.</text>
</comment>
<sequence>MTDDAPKVERLERDALGAISIPQDAYYGPQTARGIVNFPISGISINHFPAFIKALAYVKMAAARANAALGHLDQGKADIICRVCAELIDGRHLAEFPLDVFQGGAGTSTNMNVNEVIANRGLELLGLPRGRYDQLHPNDHVNHAQSTNDVYPTAIRLAILLSHGQLQKSLERLASEFEARSEDFKDVIKLGRTQLQDAVPMTLGQEFQAFAATLREDVARIGETTAFFREINLGGTAIGTGINTCNGYQSAVVEELRLVSGMPLVSAGNLIEACWDTGAFVLFSGMLKRTATKLSKISNDLRLLSSGPRGGLNEINLPALQPGSSIMPGKVNPVVLEVVNQVAFQVIGYDLTVTLASEAGQLQLNVMEPVIAFNVLHSLELLTNASDVLRTKCVVGITANVETCRMHLEASTAVATALTPVIGYERASALAQEVLASGRTIREVLAEQPDLSEDLILITADPGVLTRPSKPRLAS</sequence>
<dbReference type="Gene3D" id="1.10.275.10">
    <property type="entry name" value="Fumarase/aspartase (N-terminal domain)"/>
    <property type="match status" value="1"/>
</dbReference>
<dbReference type="InterPro" id="IPR018951">
    <property type="entry name" value="Fumarase_C_C"/>
</dbReference>
<evidence type="ECO:0000259" key="3">
    <source>
        <dbReference type="Pfam" id="PF10415"/>
    </source>
</evidence>
<dbReference type="PANTHER" id="PTHR42696:SF2">
    <property type="entry name" value="ASPARTATE AMMONIA-LYASE"/>
    <property type="match status" value="1"/>
</dbReference>
<dbReference type="InterPro" id="IPR022761">
    <property type="entry name" value="Fumarate_lyase_N"/>
</dbReference>
<dbReference type="Pfam" id="PF10415">
    <property type="entry name" value="FumaraseC_C"/>
    <property type="match status" value="1"/>
</dbReference>
<keyword evidence="1" id="KW-0456">Lyase</keyword>
<dbReference type="InterPro" id="IPR020557">
    <property type="entry name" value="Fumarate_lyase_CS"/>
</dbReference>